<organism evidence="8 9">
    <name type="scientific">Sporothrix schenckii 1099-18</name>
    <dbReference type="NCBI Taxonomy" id="1397361"/>
    <lineage>
        <taxon>Eukaryota</taxon>
        <taxon>Fungi</taxon>
        <taxon>Dikarya</taxon>
        <taxon>Ascomycota</taxon>
        <taxon>Pezizomycotina</taxon>
        <taxon>Sordariomycetes</taxon>
        <taxon>Sordariomycetidae</taxon>
        <taxon>Ophiostomatales</taxon>
        <taxon>Ophiostomataceae</taxon>
        <taxon>Sporothrix</taxon>
    </lineage>
</organism>
<dbReference type="AlphaFoldDB" id="A0A0F2MEV3"/>
<evidence type="ECO:0000259" key="7">
    <source>
        <dbReference type="SMART" id="SM00066"/>
    </source>
</evidence>
<feature type="region of interest" description="Disordered" evidence="6">
    <location>
        <begin position="122"/>
        <end position="188"/>
    </location>
</feature>
<evidence type="ECO:0000313" key="8">
    <source>
        <dbReference type="EMBL" id="KJR88218.1"/>
    </source>
</evidence>
<feature type="compositionally biased region" description="Low complexity" evidence="6">
    <location>
        <begin position="170"/>
        <end position="188"/>
    </location>
</feature>
<sequence>MQTTGFRACELCRALKVRCMPADDAAGSSGGSSSPQGSSTGPVALPPVSERPACRRCKDTGSTCVYTEPRRTKRKRTDVRVRELEREVRMLSELLMLRRRVAEEGMPVSEYEQAQTSARASLAAAAATAMPPPAQQSLPDTPSALFTTPTPLSTSTNTPHSGTHQAPQPAAAAASRTTTTSSATTTRTGTAAADNMALQNQPQPLVADPVAAGILSMETAVRLFRRYVTVMAPQRPFVVFPKVTLSGEMEFTPAVEASISMVAALVREHTPVLFLSILTAALGTGADDDSADSSTDGSVHNLTDNSSGGQEDVATLLDSLLLRVYADRIIYQSEKSLELVQALLISSNWNFYSFEKPTSNCLIHATAEAAVSQSTHQNGSNSTVSGFDSLRFYQHLHMAATMAIEIESEYHEKGRVRTGRTGGGVVSGLLEDPLAFERTLLACYMCCSSISLGFHRQTMLSYTPVMAEYLRRLETSPHAAPTDPVTVAWVHLQRTVDTSAGVLGLRAVVRNGSGSATSADSAATHGYDAVPDLADPNFQARLMKVTRQLEQWRVDHSRCLTNSLLIQYHTILCLLHESCFYNEFAASDLKPPYRVSIPGTFEDMPARKPMTQAHLTSRRICLMASRSLIGIFLASPTEQLLGSPVVVYARVGYAVLVLLKLQISAALPGGAMHGLLLDTVTGDSATQIYQYLESLIARLEELEALGGRIASVWIAMVRIIHTWYEAYFIPAASGRPAESNSNVNPVLEPLRYCVQSSQVQPPYTITPEILKHNELHRDRRKHDPYSVTDEGFASLVTGIGTSVCGMLSTMSPAEEEAFLSSALDTGEIDRWMDPRIGLGDIQNRLFEFSAM</sequence>
<feature type="compositionally biased region" description="Low complexity" evidence="6">
    <location>
        <begin position="122"/>
        <end position="161"/>
    </location>
</feature>
<protein>
    <recommendedName>
        <fullName evidence="7">Zn(2)-C6 fungal-type domain-containing protein</fullName>
    </recommendedName>
</protein>
<comment type="caution">
    <text evidence="8">The sequence shown here is derived from an EMBL/GenBank/DDBJ whole genome shotgun (WGS) entry which is preliminary data.</text>
</comment>
<dbReference type="InterPro" id="IPR001138">
    <property type="entry name" value="Zn2Cys6_DnaBD"/>
</dbReference>
<dbReference type="RefSeq" id="XP_016590894.1">
    <property type="nucleotide sequence ID" value="XM_016733712.1"/>
</dbReference>
<proteinExistence type="predicted"/>
<dbReference type="EMBL" id="AXCR01000004">
    <property type="protein sequence ID" value="KJR88218.1"/>
    <property type="molecule type" value="Genomic_DNA"/>
</dbReference>
<feature type="region of interest" description="Disordered" evidence="6">
    <location>
        <begin position="288"/>
        <end position="310"/>
    </location>
</feature>
<evidence type="ECO:0000313" key="9">
    <source>
        <dbReference type="Proteomes" id="UP000033710"/>
    </source>
</evidence>
<reference evidence="8 9" key="2">
    <citation type="journal article" date="2015" name="Eukaryot. Cell">
        <title>Asexual propagation of a virulent clone complex in a human and feline outbreak of sporotrichosis.</title>
        <authorList>
            <person name="Teixeira Mde M."/>
            <person name="Rodrigues A.M."/>
            <person name="Tsui C.K."/>
            <person name="de Almeida L.G."/>
            <person name="Van Diepeningen A.D."/>
            <person name="van den Ende B.G."/>
            <person name="Fernandes G.F."/>
            <person name="Kano R."/>
            <person name="Hamelin R.C."/>
            <person name="Lopes-Bezerra L.M."/>
            <person name="Vasconcelos A.T."/>
            <person name="de Hoog S."/>
            <person name="de Camargo Z.P."/>
            <person name="Felipe M.S."/>
        </authorList>
    </citation>
    <scope>NUCLEOTIDE SEQUENCE [LARGE SCALE GENOMIC DNA]</scope>
    <source>
        <strain evidence="8 9">1099-18</strain>
    </source>
</reference>
<dbReference type="Gene3D" id="4.10.240.10">
    <property type="entry name" value="Zn(2)-C6 fungal-type DNA-binding domain"/>
    <property type="match status" value="1"/>
</dbReference>
<dbReference type="GO" id="GO:0008270">
    <property type="term" value="F:zinc ion binding"/>
    <property type="evidence" value="ECO:0007669"/>
    <property type="project" value="InterPro"/>
</dbReference>
<evidence type="ECO:0000256" key="3">
    <source>
        <dbReference type="ARBA" id="ARBA00023125"/>
    </source>
</evidence>
<dbReference type="OrthoDB" id="3365636at2759"/>
<dbReference type="InterPro" id="IPR051089">
    <property type="entry name" value="prtT"/>
</dbReference>
<name>A0A0F2MEV3_SPOSC</name>
<comment type="subcellular location">
    <subcellularLocation>
        <location evidence="1">Nucleus</location>
    </subcellularLocation>
</comment>
<dbReference type="Proteomes" id="UP000033710">
    <property type="component" value="Unassembled WGS sequence"/>
</dbReference>
<dbReference type="GO" id="GO:0005634">
    <property type="term" value="C:nucleus"/>
    <property type="evidence" value="ECO:0007669"/>
    <property type="project" value="UniProtKB-SubCell"/>
</dbReference>
<evidence type="ECO:0000256" key="6">
    <source>
        <dbReference type="SAM" id="MobiDB-lite"/>
    </source>
</evidence>
<evidence type="ECO:0000256" key="1">
    <source>
        <dbReference type="ARBA" id="ARBA00004123"/>
    </source>
</evidence>
<feature type="compositionally biased region" description="Low complexity" evidence="6">
    <location>
        <begin position="31"/>
        <end position="41"/>
    </location>
</feature>
<dbReference type="PANTHER" id="PTHR31845:SF39">
    <property type="entry name" value="TRANSCRIPTION FACTOR PBCR-RELATED"/>
    <property type="match status" value="1"/>
</dbReference>
<keyword evidence="5" id="KW-0539">Nucleus</keyword>
<evidence type="ECO:0000256" key="2">
    <source>
        <dbReference type="ARBA" id="ARBA00023015"/>
    </source>
</evidence>
<dbReference type="GO" id="GO:0000976">
    <property type="term" value="F:transcription cis-regulatory region binding"/>
    <property type="evidence" value="ECO:0007669"/>
    <property type="project" value="TreeGrafter"/>
</dbReference>
<feature type="domain" description="Zn(2)-C6 fungal-type" evidence="7">
    <location>
        <begin position="3"/>
        <end position="75"/>
    </location>
</feature>
<evidence type="ECO:0000256" key="5">
    <source>
        <dbReference type="ARBA" id="ARBA00023242"/>
    </source>
</evidence>
<feature type="compositionally biased region" description="Polar residues" evidence="6">
    <location>
        <begin position="300"/>
        <end position="309"/>
    </location>
</feature>
<dbReference type="GeneID" id="27668989"/>
<accession>A0A0F2MEV3</accession>
<dbReference type="GO" id="GO:0000981">
    <property type="term" value="F:DNA-binding transcription factor activity, RNA polymerase II-specific"/>
    <property type="evidence" value="ECO:0007669"/>
    <property type="project" value="InterPro"/>
</dbReference>
<feature type="region of interest" description="Disordered" evidence="6">
    <location>
        <begin position="23"/>
        <end position="52"/>
    </location>
</feature>
<dbReference type="PANTHER" id="PTHR31845">
    <property type="entry name" value="FINGER DOMAIN PROTEIN, PUTATIVE-RELATED"/>
    <property type="match status" value="1"/>
</dbReference>
<dbReference type="VEuPathDB" id="FungiDB:SPSK_07042"/>
<dbReference type="KEGG" id="ssck:SPSK_07042"/>
<reference evidence="8 9" key="1">
    <citation type="journal article" date="2014" name="BMC Genomics">
        <title>Comparative genomics of the major fungal agents of human and animal Sporotrichosis: Sporothrix schenckii and Sporothrix brasiliensis.</title>
        <authorList>
            <person name="Teixeira M.M."/>
            <person name="de Almeida L.G."/>
            <person name="Kubitschek-Barreira P."/>
            <person name="Alves F.L."/>
            <person name="Kioshima E.S."/>
            <person name="Abadio A.K."/>
            <person name="Fernandes L."/>
            <person name="Derengowski L.S."/>
            <person name="Ferreira K.S."/>
            <person name="Souza R.C."/>
            <person name="Ruiz J.C."/>
            <person name="de Andrade N.C."/>
            <person name="Paes H.C."/>
            <person name="Nicola A.M."/>
            <person name="Albuquerque P."/>
            <person name="Gerber A.L."/>
            <person name="Martins V.P."/>
            <person name="Peconick L.D."/>
            <person name="Neto A.V."/>
            <person name="Chaucanez C.B."/>
            <person name="Silva P.A."/>
            <person name="Cunha O.L."/>
            <person name="de Oliveira F.F."/>
            <person name="dos Santos T.C."/>
            <person name="Barros A.L."/>
            <person name="Soares M.A."/>
            <person name="de Oliveira L.M."/>
            <person name="Marini M.M."/>
            <person name="Villalobos-Duno H."/>
            <person name="Cunha M.M."/>
            <person name="de Hoog S."/>
            <person name="da Silveira J.F."/>
            <person name="Henrissat B."/>
            <person name="Nino-Vega G.A."/>
            <person name="Cisalpino P.S."/>
            <person name="Mora-Montes H.M."/>
            <person name="Almeida S.R."/>
            <person name="Stajich J.E."/>
            <person name="Lopes-Bezerra L.M."/>
            <person name="Vasconcelos A.T."/>
            <person name="Felipe M.S."/>
        </authorList>
    </citation>
    <scope>NUCLEOTIDE SEQUENCE [LARGE SCALE GENOMIC DNA]</scope>
    <source>
        <strain evidence="8 9">1099-18</strain>
    </source>
</reference>
<keyword evidence="3" id="KW-0238">DNA-binding</keyword>
<keyword evidence="4" id="KW-0804">Transcription</keyword>
<keyword evidence="2" id="KW-0805">Transcription regulation</keyword>
<evidence type="ECO:0000256" key="4">
    <source>
        <dbReference type="ARBA" id="ARBA00023163"/>
    </source>
</evidence>
<dbReference type="SMART" id="SM00066">
    <property type="entry name" value="GAL4"/>
    <property type="match status" value="1"/>
</dbReference>
<gene>
    <name evidence="8" type="ORF">SPSK_07042</name>
</gene>
<dbReference type="InterPro" id="IPR036864">
    <property type="entry name" value="Zn2-C6_fun-type_DNA-bd_sf"/>
</dbReference>